<dbReference type="Pfam" id="PF00535">
    <property type="entry name" value="Glycos_transf_2"/>
    <property type="match status" value="1"/>
</dbReference>
<gene>
    <name evidence="5" type="ORF">C469_13095</name>
</gene>
<dbReference type="AlphaFoldDB" id="M0NP08"/>
<dbReference type="STRING" id="1227482.C469_13095"/>
<keyword evidence="3 5" id="KW-0808">Transferase</keyword>
<accession>M0NP08</accession>
<evidence type="ECO:0000256" key="1">
    <source>
        <dbReference type="ARBA" id="ARBA00006739"/>
    </source>
</evidence>
<evidence type="ECO:0000259" key="4">
    <source>
        <dbReference type="Pfam" id="PF00535"/>
    </source>
</evidence>
<dbReference type="Proteomes" id="UP000011650">
    <property type="component" value="Unassembled WGS sequence"/>
</dbReference>
<dbReference type="PANTHER" id="PTHR43179:SF12">
    <property type="entry name" value="GALACTOFURANOSYLTRANSFERASE GLFT2"/>
    <property type="match status" value="1"/>
</dbReference>
<dbReference type="PANTHER" id="PTHR43179">
    <property type="entry name" value="RHAMNOSYLTRANSFERASE WBBL"/>
    <property type="match status" value="1"/>
</dbReference>
<organism evidence="5 6">
    <name type="scientific">Halorubrum lipolyticum DSM 21995</name>
    <dbReference type="NCBI Taxonomy" id="1227482"/>
    <lineage>
        <taxon>Archaea</taxon>
        <taxon>Methanobacteriati</taxon>
        <taxon>Methanobacteriota</taxon>
        <taxon>Stenosarchaea group</taxon>
        <taxon>Halobacteria</taxon>
        <taxon>Halobacteriales</taxon>
        <taxon>Haloferacaceae</taxon>
        <taxon>Halorubrum</taxon>
    </lineage>
</organism>
<protein>
    <submittedName>
        <fullName evidence="5">Family 2 glycosyl transferase</fullName>
    </submittedName>
</protein>
<evidence type="ECO:0000313" key="6">
    <source>
        <dbReference type="Proteomes" id="UP000011650"/>
    </source>
</evidence>
<sequence>MEVERWQSGPDPSISVVLATIPSTDHSDVVEKLKNQSFPREWEIVVVVDNEPTDRRCEARNIGLREAKADIVAHTDDDVSPPEDWLDNIYSAFEADIICVEGPVQGGMDYTGTGLYRGCNMAVRREEALRVGGWDEEYAGWRDDTEFGWRLEEDGHGRCIYADSVVMVHPPAPRTDLRIDQEIELFHRYPDRYRDRLPDSTRKDVFLLLNRSVWGQHLLRALF</sequence>
<dbReference type="SUPFAM" id="SSF53448">
    <property type="entry name" value="Nucleotide-diphospho-sugar transferases"/>
    <property type="match status" value="1"/>
</dbReference>
<dbReference type="InterPro" id="IPR029044">
    <property type="entry name" value="Nucleotide-diphossugar_trans"/>
</dbReference>
<feature type="domain" description="Glycosyltransferase 2-like" evidence="4">
    <location>
        <begin position="58"/>
        <end position="115"/>
    </location>
</feature>
<dbReference type="GO" id="GO:0016757">
    <property type="term" value="F:glycosyltransferase activity"/>
    <property type="evidence" value="ECO:0007669"/>
    <property type="project" value="UniProtKB-KW"/>
</dbReference>
<dbReference type="InterPro" id="IPR001173">
    <property type="entry name" value="Glyco_trans_2-like"/>
</dbReference>
<comment type="caution">
    <text evidence="5">The sequence shown here is derived from an EMBL/GenBank/DDBJ whole genome shotgun (WGS) entry which is preliminary data.</text>
</comment>
<dbReference type="RefSeq" id="WP_008007285.1">
    <property type="nucleotide sequence ID" value="NZ_AOJG01000037.1"/>
</dbReference>
<reference evidence="5 6" key="1">
    <citation type="journal article" date="2014" name="PLoS Genet.">
        <title>Phylogenetically driven sequencing of extremely halophilic archaea reveals strategies for static and dynamic osmo-response.</title>
        <authorList>
            <person name="Becker E.A."/>
            <person name="Seitzer P.M."/>
            <person name="Tritt A."/>
            <person name="Larsen D."/>
            <person name="Krusor M."/>
            <person name="Yao A.I."/>
            <person name="Wu D."/>
            <person name="Madern D."/>
            <person name="Eisen J.A."/>
            <person name="Darling A.E."/>
            <person name="Facciotti M.T."/>
        </authorList>
    </citation>
    <scope>NUCLEOTIDE SEQUENCE [LARGE SCALE GENOMIC DNA]</scope>
    <source>
        <strain evidence="5 6">DSM 21995</strain>
    </source>
</reference>
<keyword evidence="6" id="KW-1185">Reference proteome</keyword>
<dbReference type="EMBL" id="AOJG01000037">
    <property type="protein sequence ID" value="EMA58380.1"/>
    <property type="molecule type" value="Genomic_DNA"/>
</dbReference>
<evidence type="ECO:0000313" key="5">
    <source>
        <dbReference type="EMBL" id="EMA58380.1"/>
    </source>
</evidence>
<name>M0NP08_9EURY</name>
<comment type="similarity">
    <text evidence="1">Belongs to the glycosyltransferase 2 family.</text>
</comment>
<dbReference type="OrthoDB" id="46222at2157"/>
<proteinExistence type="inferred from homology"/>
<keyword evidence="2" id="KW-0328">Glycosyltransferase</keyword>
<evidence type="ECO:0000256" key="3">
    <source>
        <dbReference type="ARBA" id="ARBA00022679"/>
    </source>
</evidence>
<evidence type="ECO:0000256" key="2">
    <source>
        <dbReference type="ARBA" id="ARBA00022676"/>
    </source>
</evidence>
<dbReference type="Gene3D" id="3.90.550.10">
    <property type="entry name" value="Spore Coat Polysaccharide Biosynthesis Protein SpsA, Chain A"/>
    <property type="match status" value="1"/>
</dbReference>